<dbReference type="STRING" id="303518.ENSPNYP00000006085"/>
<reference evidence="2" key="1">
    <citation type="submission" date="2023-09" db="UniProtKB">
        <authorList>
            <consortium name="Ensembl"/>
        </authorList>
    </citation>
    <scope>IDENTIFICATION</scope>
</reference>
<accession>A0A3B4F666</accession>
<organism evidence="2">
    <name type="scientific">Pundamilia nyererei</name>
    <dbReference type="NCBI Taxonomy" id="303518"/>
    <lineage>
        <taxon>Eukaryota</taxon>
        <taxon>Metazoa</taxon>
        <taxon>Chordata</taxon>
        <taxon>Craniata</taxon>
        <taxon>Vertebrata</taxon>
        <taxon>Euteleostomi</taxon>
        <taxon>Actinopterygii</taxon>
        <taxon>Neopterygii</taxon>
        <taxon>Teleostei</taxon>
        <taxon>Neoteleostei</taxon>
        <taxon>Acanthomorphata</taxon>
        <taxon>Ovalentaria</taxon>
        <taxon>Cichlomorphae</taxon>
        <taxon>Cichliformes</taxon>
        <taxon>Cichlidae</taxon>
        <taxon>African cichlids</taxon>
        <taxon>Pseudocrenilabrinae</taxon>
        <taxon>Haplochromini</taxon>
        <taxon>Pundamilia</taxon>
    </lineage>
</organism>
<keyword evidence="1" id="KW-0812">Transmembrane</keyword>
<keyword evidence="1" id="KW-0472">Membrane</keyword>
<dbReference type="GeneTree" id="ENSGT00940000175717"/>
<dbReference type="InterPro" id="IPR027867">
    <property type="entry name" value="SPATA48"/>
</dbReference>
<dbReference type="AlphaFoldDB" id="A0A3B4F666"/>
<dbReference type="Ensembl" id="ENSPNYT00000006237.1">
    <property type="protein sequence ID" value="ENSPNYP00000006085.1"/>
    <property type="gene ID" value="ENSPNYG00000004690.1"/>
</dbReference>
<feature type="transmembrane region" description="Helical" evidence="1">
    <location>
        <begin position="12"/>
        <end position="33"/>
    </location>
</feature>
<sequence>MPSRNHLPNYLLVDYSLCLFAFIFEYLIALHFWKLMVALPDKLIHYCNDPPAERVTLAPLRDDVPLLDPCCGQLSAGAEVVLGLKGRKKFIDFDHVPSALWVPPGFRERPQTTPNFSVVCVDLSEDEAWNSRRIPPAALRARLSGKKQTNRSIF</sequence>
<evidence type="ECO:0000313" key="2">
    <source>
        <dbReference type="Ensembl" id="ENSPNYP00000006085.1"/>
    </source>
</evidence>
<name>A0A3B4F666_9CICH</name>
<dbReference type="PANTHER" id="PTHR34759">
    <property type="entry name" value="SPERMATOGENESIS-ASSOCIATED PROTEIN 48"/>
    <property type="match status" value="1"/>
</dbReference>
<keyword evidence="1" id="KW-1133">Transmembrane helix</keyword>
<protein>
    <submittedName>
        <fullName evidence="2">Uncharacterized protein</fullName>
    </submittedName>
</protein>
<evidence type="ECO:0000256" key="1">
    <source>
        <dbReference type="SAM" id="Phobius"/>
    </source>
</evidence>
<proteinExistence type="predicted"/>
<dbReference type="PANTHER" id="PTHR34759:SF1">
    <property type="entry name" value="SPERMATOGENESIS-ASSOCIATED PROTEIN 48"/>
    <property type="match status" value="1"/>
</dbReference>